<protein>
    <submittedName>
        <fullName evidence="3">SurA N-terminal domain-containing protein</fullName>
    </submittedName>
</protein>
<feature type="signal peptide" evidence="2">
    <location>
        <begin position="1"/>
        <end position="20"/>
    </location>
</feature>
<dbReference type="EMBL" id="JAELVF020000001">
    <property type="protein sequence ID" value="MBU7598553.1"/>
    <property type="molecule type" value="Genomic_DNA"/>
</dbReference>
<evidence type="ECO:0000313" key="3">
    <source>
        <dbReference type="EMBL" id="MBU7598553.1"/>
    </source>
</evidence>
<dbReference type="SUPFAM" id="SSF109998">
    <property type="entry name" value="Triger factor/SurA peptide-binding domain-like"/>
    <property type="match status" value="1"/>
</dbReference>
<dbReference type="Gene3D" id="1.10.4030.10">
    <property type="entry name" value="Porin chaperone SurA, peptide-binding domain"/>
    <property type="match status" value="1"/>
</dbReference>
<accession>A0A949JEE5</accession>
<keyword evidence="2" id="KW-0732">Signal</keyword>
<dbReference type="Pfam" id="PF13624">
    <property type="entry name" value="SurA_N_3"/>
    <property type="match status" value="1"/>
</dbReference>
<dbReference type="PROSITE" id="PS51257">
    <property type="entry name" value="PROKAR_LIPOPROTEIN"/>
    <property type="match status" value="1"/>
</dbReference>
<dbReference type="Proteomes" id="UP000694501">
    <property type="component" value="Unassembled WGS sequence"/>
</dbReference>
<feature type="chain" id="PRO_5038976340" evidence="2">
    <location>
        <begin position="21"/>
        <end position="228"/>
    </location>
</feature>
<sequence length="228" mass="24253">MHRRRSASHVAVAATALAVAAPLLTGCGSEETRAGAAAVVDGERITVSQVQSRSEAVRDAQRAGDGGGELIRSSGRLGHYNLNEMISSRVIARAAADEGVRVSRREVQEARASDQKRAGGKAELESSLLRENALAPSQINDSYRTTLLFNKLIQALGVKAGDPKADETISAKLVETSKKMGIKVSPRYGSWDMEKFQLADGERSWLKATVEKEPGAGGHGPEDGHDHG</sequence>
<proteinExistence type="predicted"/>
<reference evidence="3" key="1">
    <citation type="submission" date="2021-06" db="EMBL/GenBank/DDBJ databases">
        <title>Sequencing of actinobacteria type strains.</title>
        <authorList>
            <person name="Nguyen G.-S."/>
            <person name="Wentzel A."/>
        </authorList>
    </citation>
    <scope>NUCLEOTIDE SEQUENCE</scope>
    <source>
        <strain evidence="3">P38-E01</strain>
    </source>
</reference>
<keyword evidence="4" id="KW-1185">Reference proteome</keyword>
<dbReference type="RefSeq" id="WP_211043064.1">
    <property type="nucleotide sequence ID" value="NZ_JAELVF020000001.1"/>
</dbReference>
<comment type="caution">
    <text evidence="3">The sequence shown here is derived from an EMBL/GenBank/DDBJ whole genome shotgun (WGS) entry which is preliminary data.</text>
</comment>
<dbReference type="AlphaFoldDB" id="A0A949JEE5"/>
<organism evidence="3 4">
    <name type="scientific">Streptomyces tardus</name>
    <dbReference type="NCBI Taxonomy" id="2780544"/>
    <lineage>
        <taxon>Bacteria</taxon>
        <taxon>Bacillati</taxon>
        <taxon>Actinomycetota</taxon>
        <taxon>Actinomycetes</taxon>
        <taxon>Kitasatosporales</taxon>
        <taxon>Streptomycetaceae</taxon>
        <taxon>Streptomyces</taxon>
    </lineage>
</organism>
<evidence type="ECO:0000256" key="2">
    <source>
        <dbReference type="SAM" id="SignalP"/>
    </source>
</evidence>
<name>A0A949JEE5_9ACTN</name>
<evidence type="ECO:0000313" key="4">
    <source>
        <dbReference type="Proteomes" id="UP000694501"/>
    </source>
</evidence>
<dbReference type="InterPro" id="IPR027304">
    <property type="entry name" value="Trigger_fact/SurA_dom_sf"/>
</dbReference>
<evidence type="ECO:0000256" key="1">
    <source>
        <dbReference type="SAM" id="MobiDB-lite"/>
    </source>
</evidence>
<gene>
    <name evidence="3" type="ORF">JGS22_013250</name>
</gene>
<feature type="region of interest" description="Disordered" evidence="1">
    <location>
        <begin position="209"/>
        <end position="228"/>
    </location>
</feature>